<comment type="catalytic activity">
    <reaction evidence="6">
        <text>L-serine = pyruvate + NH4(+)</text>
        <dbReference type="Rhea" id="RHEA:19169"/>
        <dbReference type="ChEBI" id="CHEBI:15361"/>
        <dbReference type="ChEBI" id="CHEBI:28938"/>
        <dbReference type="ChEBI" id="CHEBI:33384"/>
        <dbReference type="EC" id="4.3.1.17"/>
    </reaction>
</comment>
<evidence type="ECO:0000256" key="4">
    <source>
        <dbReference type="ARBA" id="ARBA00022898"/>
    </source>
</evidence>
<protein>
    <recommendedName>
        <fullName evidence="3">L-serine ammonia-lyase</fullName>
        <ecNumber evidence="3">4.3.1.17</ecNumber>
    </recommendedName>
</protein>
<dbReference type="Gene3D" id="3.40.50.1100">
    <property type="match status" value="2"/>
</dbReference>
<dbReference type="GO" id="GO:0006567">
    <property type="term" value="P:L-threonine catabolic process"/>
    <property type="evidence" value="ECO:0007669"/>
    <property type="project" value="TreeGrafter"/>
</dbReference>
<accession>A0A3N6W407</accession>
<dbReference type="PANTHER" id="PTHR48078:SF2">
    <property type="entry name" value="CATABOLIC L-SERINE_THREONINE DEHYDRATASE"/>
    <property type="match status" value="1"/>
</dbReference>
<dbReference type="GO" id="GO:0004794">
    <property type="term" value="F:threonine deaminase activity"/>
    <property type="evidence" value="ECO:0007669"/>
    <property type="project" value="TreeGrafter"/>
</dbReference>
<keyword evidence="5" id="KW-0456">Lyase</keyword>
<dbReference type="Pfam" id="PF00291">
    <property type="entry name" value="PALP"/>
    <property type="match status" value="1"/>
</dbReference>
<dbReference type="EMBL" id="RQJX01000023">
    <property type="protein sequence ID" value="RQN02259.1"/>
    <property type="molecule type" value="Genomic_DNA"/>
</dbReference>
<dbReference type="GO" id="GO:0009097">
    <property type="term" value="P:isoleucine biosynthetic process"/>
    <property type="evidence" value="ECO:0007669"/>
    <property type="project" value="TreeGrafter"/>
</dbReference>
<sequence>MTALYRPTPLIASAPLSAAAGRDVELKLECLQPSGSFKNRGVGAACAAYVARGARHLVSSSGGNAGLAAAYAGRRLGVPVTVVVPETTSARARELIAAEGAAVVVHGASWSEANEHALHLAEPADAVLLHPFDDPLLWAGHATLVDELAADGPAPDAVVLSVGGGGLLAGVVEGLRRNGWADVPVIAVETAGADSLAQSLALGTVVTLPAITSIATTLGARRVADRAFDLAREHPVRSVVVDDAAALRASRRFLDDHRMVVEPACGASLAVAYDAFPELDDARRVTVVVCGGATTTAADLLASAG</sequence>
<dbReference type="RefSeq" id="WP_124237803.1">
    <property type="nucleotide sequence ID" value="NZ_JBHUFI010000018.1"/>
</dbReference>
<evidence type="ECO:0000259" key="7">
    <source>
        <dbReference type="Pfam" id="PF00291"/>
    </source>
</evidence>
<evidence type="ECO:0000256" key="6">
    <source>
        <dbReference type="ARBA" id="ARBA00049406"/>
    </source>
</evidence>
<reference evidence="8 9" key="1">
    <citation type="submission" date="2018-11" db="EMBL/GenBank/DDBJ databases">
        <authorList>
            <person name="Li F."/>
        </authorList>
    </citation>
    <scope>NUCLEOTIDE SEQUENCE [LARGE SCALE GENOMIC DNA]</scope>
    <source>
        <strain evidence="8 9">YS17T</strain>
    </source>
</reference>
<dbReference type="EC" id="4.3.1.17" evidence="3"/>
<dbReference type="Proteomes" id="UP000275225">
    <property type="component" value="Unassembled WGS sequence"/>
</dbReference>
<dbReference type="AlphaFoldDB" id="A0A3N6W407"/>
<dbReference type="OrthoDB" id="9811476at2"/>
<gene>
    <name evidence="8" type="ORF">EHW97_14060</name>
</gene>
<evidence type="ECO:0000256" key="2">
    <source>
        <dbReference type="ARBA" id="ARBA00010869"/>
    </source>
</evidence>
<feature type="domain" description="Tryptophan synthase beta chain-like PALP" evidence="7">
    <location>
        <begin position="3"/>
        <end position="291"/>
    </location>
</feature>
<keyword evidence="4" id="KW-0663">Pyridoxal phosphate</keyword>
<dbReference type="InterPro" id="IPR050147">
    <property type="entry name" value="Ser/Thr_Dehydratase"/>
</dbReference>
<dbReference type="GO" id="GO:0003941">
    <property type="term" value="F:L-serine ammonia-lyase activity"/>
    <property type="evidence" value="ECO:0007669"/>
    <property type="project" value="UniProtKB-EC"/>
</dbReference>
<evidence type="ECO:0000256" key="5">
    <source>
        <dbReference type="ARBA" id="ARBA00023239"/>
    </source>
</evidence>
<dbReference type="InterPro" id="IPR001926">
    <property type="entry name" value="TrpB-like_PALP"/>
</dbReference>
<evidence type="ECO:0000256" key="3">
    <source>
        <dbReference type="ARBA" id="ARBA00012093"/>
    </source>
</evidence>
<dbReference type="GO" id="GO:0006565">
    <property type="term" value="P:L-serine catabolic process"/>
    <property type="evidence" value="ECO:0007669"/>
    <property type="project" value="TreeGrafter"/>
</dbReference>
<proteinExistence type="inferred from homology"/>
<evidence type="ECO:0000256" key="1">
    <source>
        <dbReference type="ARBA" id="ARBA00001933"/>
    </source>
</evidence>
<dbReference type="PANTHER" id="PTHR48078">
    <property type="entry name" value="THREONINE DEHYDRATASE, MITOCHONDRIAL-RELATED"/>
    <property type="match status" value="1"/>
</dbReference>
<comment type="cofactor">
    <cofactor evidence="1">
        <name>pyridoxal 5'-phosphate</name>
        <dbReference type="ChEBI" id="CHEBI:597326"/>
    </cofactor>
</comment>
<evidence type="ECO:0000313" key="8">
    <source>
        <dbReference type="EMBL" id="RQN02259.1"/>
    </source>
</evidence>
<organism evidence="8 9">
    <name type="scientific">Aeromicrobium camelliae</name>
    <dbReference type="NCBI Taxonomy" id="1538144"/>
    <lineage>
        <taxon>Bacteria</taxon>
        <taxon>Bacillati</taxon>
        <taxon>Actinomycetota</taxon>
        <taxon>Actinomycetes</taxon>
        <taxon>Propionibacteriales</taxon>
        <taxon>Nocardioidaceae</taxon>
        <taxon>Aeromicrobium</taxon>
    </lineage>
</organism>
<keyword evidence="9" id="KW-1185">Reference proteome</keyword>
<name>A0A3N6W407_9ACTN</name>
<comment type="caution">
    <text evidence="8">The sequence shown here is derived from an EMBL/GenBank/DDBJ whole genome shotgun (WGS) entry which is preliminary data.</text>
</comment>
<dbReference type="InterPro" id="IPR036052">
    <property type="entry name" value="TrpB-like_PALP_sf"/>
</dbReference>
<dbReference type="SUPFAM" id="SSF53686">
    <property type="entry name" value="Tryptophan synthase beta subunit-like PLP-dependent enzymes"/>
    <property type="match status" value="1"/>
</dbReference>
<comment type="similarity">
    <text evidence="2">Belongs to the serine/threonine dehydratase family.</text>
</comment>
<evidence type="ECO:0000313" key="9">
    <source>
        <dbReference type="Proteomes" id="UP000275225"/>
    </source>
</evidence>